<gene>
    <name evidence="3" type="ORF">Nepgr_010784</name>
</gene>
<evidence type="ECO:0008006" key="5">
    <source>
        <dbReference type="Google" id="ProtNLM"/>
    </source>
</evidence>
<feature type="compositionally biased region" description="Basic and acidic residues" evidence="1">
    <location>
        <begin position="350"/>
        <end position="359"/>
    </location>
</feature>
<keyword evidence="2" id="KW-0732">Signal</keyword>
<feature type="region of interest" description="Disordered" evidence="1">
    <location>
        <begin position="251"/>
        <end position="359"/>
    </location>
</feature>
<feature type="compositionally biased region" description="Acidic residues" evidence="1">
    <location>
        <begin position="38"/>
        <end position="51"/>
    </location>
</feature>
<feature type="region of interest" description="Disordered" evidence="1">
    <location>
        <begin position="19"/>
        <end position="51"/>
    </location>
</feature>
<dbReference type="EMBL" id="BSYO01000008">
    <property type="protein sequence ID" value="GMH08944.1"/>
    <property type="molecule type" value="Genomic_DNA"/>
</dbReference>
<dbReference type="GO" id="GO:0005886">
    <property type="term" value="C:plasma membrane"/>
    <property type="evidence" value="ECO:0007669"/>
    <property type="project" value="InterPro"/>
</dbReference>
<sequence>MKAFALLKFWKTASAKVVGATTSDGDNSETTTSITDDAVAEPVEESDDDDESFFELELTLPDYEPKRRSDDVSMKNLVTSENGFVRNTCDREISSTKRFSSMSRADDNKYLFQRKTEEETDIQFGSKPLSPISILRSSPKLRVLMFGRLGKSKAGTGDFSNFAPKQSQPRRKIFTLKFRVEDASIMSKFSRSNSSSTLRRSSEDSSIDGSSKRFSSKDGIEKYLNLIKPLYVKVSKIYNDKAKFADRFAPTTTSFQSPSKSQVWSTAHNDTGERQNNRFRMSYKHQGKSRSSSSIVGVTASPWSNSPANRKDDSLAQQHDGIQGAILHCKRSLDSSRDRSSLSKCPSVTSHEKSIEMSE</sequence>
<protein>
    <recommendedName>
        <fullName evidence="5">Membrane-associated kinase regulator</fullName>
    </recommendedName>
</protein>
<evidence type="ECO:0000313" key="4">
    <source>
        <dbReference type="Proteomes" id="UP001279734"/>
    </source>
</evidence>
<dbReference type="Proteomes" id="UP001279734">
    <property type="component" value="Unassembled WGS sequence"/>
</dbReference>
<feature type="chain" id="PRO_5042153919" description="Membrane-associated kinase regulator" evidence="2">
    <location>
        <begin position="16"/>
        <end position="359"/>
    </location>
</feature>
<evidence type="ECO:0000256" key="2">
    <source>
        <dbReference type="SAM" id="SignalP"/>
    </source>
</evidence>
<name>A0AAD3SE16_NEPGR</name>
<keyword evidence="4" id="KW-1185">Reference proteome</keyword>
<evidence type="ECO:0000256" key="1">
    <source>
        <dbReference type="SAM" id="MobiDB-lite"/>
    </source>
</evidence>
<organism evidence="3 4">
    <name type="scientific">Nepenthes gracilis</name>
    <name type="common">Slender pitcher plant</name>
    <dbReference type="NCBI Taxonomy" id="150966"/>
    <lineage>
        <taxon>Eukaryota</taxon>
        <taxon>Viridiplantae</taxon>
        <taxon>Streptophyta</taxon>
        <taxon>Embryophyta</taxon>
        <taxon>Tracheophyta</taxon>
        <taxon>Spermatophyta</taxon>
        <taxon>Magnoliopsida</taxon>
        <taxon>eudicotyledons</taxon>
        <taxon>Gunneridae</taxon>
        <taxon>Pentapetalae</taxon>
        <taxon>Caryophyllales</taxon>
        <taxon>Nepenthaceae</taxon>
        <taxon>Nepenthes</taxon>
    </lineage>
</organism>
<dbReference type="AlphaFoldDB" id="A0AAD3SE16"/>
<proteinExistence type="predicted"/>
<feature type="signal peptide" evidence="2">
    <location>
        <begin position="1"/>
        <end position="15"/>
    </location>
</feature>
<evidence type="ECO:0000313" key="3">
    <source>
        <dbReference type="EMBL" id="GMH08944.1"/>
    </source>
</evidence>
<feature type="compositionally biased region" description="Polar residues" evidence="1">
    <location>
        <begin position="251"/>
        <end position="269"/>
    </location>
</feature>
<comment type="caution">
    <text evidence="3">The sequence shown here is derived from an EMBL/GenBank/DDBJ whole genome shotgun (WGS) entry which is preliminary data.</text>
</comment>
<dbReference type="PANTHER" id="PTHR33929">
    <property type="entry name" value="MEMBRANE-ASSOCIATED KINASE REGULATOR 2-RELATED"/>
    <property type="match status" value="1"/>
</dbReference>
<reference evidence="3" key="1">
    <citation type="submission" date="2023-05" db="EMBL/GenBank/DDBJ databases">
        <title>Nepenthes gracilis genome sequencing.</title>
        <authorList>
            <person name="Fukushima K."/>
        </authorList>
    </citation>
    <scope>NUCLEOTIDE SEQUENCE</scope>
    <source>
        <strain evidence="3">SING2019-196</strain>
    </source>
</reference>
<accession>A0AAD3SE16</accession>
<feature type="region of interest" description="Disordered" evidence="1">
    <location>
        <begin position="191"/>
        <end position="215"/>
    </location>
</feature>
<feature type="compositionally biased region" description="Basic and acidic residues" evidence="1">
    <location>
        <begin position="331"/>
        <end position="341"/>
    </location>
</feature>
<dbReference type="InterPro" id="IPR039619">
    <property type="entry name" value="MAKR2/5"/>
</dbReference>
<feature type="compositionally biased region" description="Polar residues" evidence="1">
    <location>
        <begin position="289"/>
        <end position="308"/>
    </location>
</feature>
<feature type="compositionally biased region" description="Polar residues" evidence="1">
    <location>
        <begin position="20"/>
        <end position="35"/>
    </location>
</feature>
<dbReference type="PANTHER" id="PTHR33929:SF4">
    <property type="entry name" value="MEMBRANE-ASSOCIATED KINASE REGULATOR 5"/>
    <property type="match status" value="1"/>
</dbReference>